<dbReference type="EnsemblMetazoa" id="GPAI047109-RA">
    <property type="protein sequence ID" value="GPAI047109-PA"/>
    <property type="gene ID" value="GPAI047109"/>
</dbReference>
<proteinExistence type="predicted"/>
<reference evidence="2" key="1">
    <citation type="submission" date="2014-03" db="EMBL/GenBank/DDBJ databases">
        <authorList>
            <person name="Aksoy S."/>
            <person name="Warren W."/>
            <person name="Wilson R.K."/>
        </authorList>
    </citation>
    <scope>NUCLEOTIDE SEQUENCE [LARGE SCALE GENOMIC DNA]</scope>
    <source>
        <strain evidence="2">IAEA</strain>
    </source>
</reference>
<dbReference type="Gene3D" id="3.30.540.10">
    <property type="entry name" value="Fructose-1,6-Bisphosphatase, subunit A, domain 1"/>
    <property type="match status" value="1"/>
</dbReference>
<dbReference type="Proteomes" id="UP000092445">
    <property type="component" value="Unassembled WGS sequence"/>
</dbReference>
<organism evidence="1 2">
    <name type="scientific">Glossina pallidipes</name>
    <name type="common">Tsetse fly</name>
    <dbReference type="NCBI Taxonomy" id="7398"/>
    <lineage>
        <taxon>Eukaryota</taxon>
        <taxon>Metazoa</taxon>
        <taxon>Ecdysozoa</taxon>
        <taxon>Arthropoda</taxon>
        <taxon>Hexapoda</taxon>
        <taxon>Insecta</taxon>
        <taxon>Pterygota</taxon>
        <taxon>Neoptera</taxon>
        <taxon>Endopterygota</taxon>
        <taxon>Diptera</taxon>
        <taxon>Brachycera</taxon>
        <taxon>Muscomorpha</taxon>
        <taxon>Hippoboscoidea</taxon>
        <taxon>Glossinidae</taxon>
        <taxon>Glossina</taxon>
    </lineage>
</organism>
<dbReference type="AlphaFoldDB" id="A0A1B0AIQ5"/>
<protein>
    <submittedName>
        <fullName evidence="1">Uncharacterized protein</fullName>
    </submittedName>
</protein>
<evidence type="ECO:0000313" key="1">
    <source>
        <dbReference type="EnsemblMetazoa" id="GPAI047109-PA"/>
    </source>
</evidence>
<sequence>MTATLTLAKDATAEYIVGDTIFTNFPGITSASLDRVTVLIELVERIPLLGIISQPLRVTPCSTSSVMAVSISSIPTSMLSSSSSFTSSSSVALCSSALLVL</sequence>
<evidence type="ECO:0000313" key="2">
    <source>
        <dbReference type="Proteomes" id="UP000092445"/>
    </source>
</evidence>
<dbReference type="VEuPathDB" id="VectorBase:GPAI047109"/>
<dbReference type="STRING" id="7398.A0A1B0AIQ5"/>
<accession>A0A1B0AIQ5</accession>
<name>A0A1B0AIQ5_GLOPL</name>
<reference evidence="1" key="2">
    <citation type="submission" date="2020-05" db="UniProtKB">
        <authorList>
            <consortium name="EnsemblMetazoa"/>
        </authorList>
    </citation>
    <scope>IDENTIFICATION</scope>
    <source>
        <strain evidence="1">IAEA</strain>
    </source>
</reference>
<keyword evidence="2" id="KW-1185">Reference proteome</keyword>